<evidence type="ECO:0000259" key="7">
    <source>
        <dbReference type="PROSITE" id="PS51900"/>
    </source>
</evidence>
<evidence type="ECO:0000256" key="5">
    <source>
        <dbReference type="PROSITE-ProRule" id="PRU01248"/>
    </source>
</evidence>
<dbReference type="InterPro" id="IPR010998">
    <property type="entry name" value="Integrase_recombinase_N"/>
</dbReference>
<dbReference type="PROSITE" id="PS51898">
    <property type="entry name" value="TYR_RECOMBINASE"/>
    <property type="match status" value="1"/>
</dbReference>
<gene>
    <name evidence="8" type="ORF">N2K84_17020</name>
</gene>
<organism evidence="8 9">
    <name type="scientific">Gaoshiqia sediminis</name>
    <dbReference type="NCBI Taxonomy" id="2986998"/>
    <lineage>
        <taxon>Bacteria</taxon>
        <taxon>Pseudomonadati</taxon>
        <taxon>Bacteroidota</taxon>
        <taxon>Bacteroidia</taxon>
        <taxon>Marinilabiliales</taxon>
        <taxon>Prolixibacteraceae</taxon>
        <taxon>Gaoshiqia</taxon>
    </lineage>
</organism>
<keyword evidence="1" id="KW-0159">Chromosome partition</keyword>
<accession>A0AA42C6Y9</accession>
<dbReference type="PANTHER" id="PTHR30349">
    <property type="entry name" value="PHAGE INTEGRASE-RELATED"/>
    <property type="match status" value="1"/>
</dbReference>
<dbReference type="Pfam" id="PF00589">
    <property type="entry name" value="Phage_integrase"/>
    <property type="match status" value="1"/>
</dbReference>
<protein>
    <submittedName>
        <fullName evidence="8">Site-specific integrase</fullName>
    </submittedName>
</protein>
<keyword evidence="2" id="KW-0229">DNA integration</keyword>
<evidence type="ECO:0000256" key="4">
    <source>
        <dbReference type="ARBA" id="ARBA00023172"/>
    </source>
</evidence>
<dbReference type="GO" id="GO:0007059">
    <property type="term" value="P:chromosome segregation"/>
    <property type="evidence" value="ECO:0007669"/>
    <property type="project" value="UniProtKB-KW"/>
</dbReference>
<proteinExistence type="predicted"/>
<dbReference type="Pfam" id="PF02899">
    <property type="entry name" value="Phage_int_SAM_1"/>
    <property type="match status" value="1"/>
</dbReference>
<evidence type="ECO:0000313" key="9">
    <source>
        <dbReference type="Proteomes" id="UP001163821"/>
    </source>
</evidence>
<evidence type="ECO:0000256" key="3">
    <source>
        <dbReference type="ARBA" id="ARBA00023125"/>
    </source>
</evidence>
<evidence type="ECO:0000313" key="8">
    <source>
        <dbReference type="EMBL" id="MCW0484443.1"/>
    </source>
</evidence>
<dbReference type="InterPro" id="IPR004107">
    <property type="entry name" value="Integrase_SAM-like_N"/>
</dbReference>
<dbReference type="SUPFAM" id="SSF56349">
    <property type="entry name" value="DNA breaking-rejoining enzymes"/>
    <property type="match status" value="1"/>
</dbReference>
<keyword evidence="4" id="KW-0233">DNA recombination</keyword>
<feature type="domain" description="Tyr recombinase" evidence="6">
    <location>
        <begin position="123"/>
        <end position="312"/>
    </location>
</feature>
<dbReference type="InterPro" id="IPR002104">
    <property type="entry name" value="Integrase_catalytic"/>
</dbReference>
<dbReference type="PANTHER" id="PTHR30349:SF81">
    <property type="entry name" value="TYROSINE RECOMBINASE XERC"/>
    <property type="match status" value="1"/>
</dbReference>
<keyword evidence="9" id="KW-1185">Reference proteome</keyword>
<dbReference type="GO" id="GO:0003677">
    <property type="term" value="F:DNA binding"/>
    <property type="evidence" value="ECO:0007669"/>
    <property type="project" value="UniProtKB-UniRule"/>
</dbReference>
<dbReference type="EMBL" id="JAPAAF010000037">
    <property type="protein sequence ID" value="MCW0484443.1"/>
    <property type="molecule type" value="Genomic_DNA"/>
</dbReference>
<reference evidence="8" key="1">
    <citation type="submission" date="2022-10" db="EMBL/GenBank/DDBJ databases">
        <title>Gaoshiqiia sediminis gen. nov., sp. nov., isolated from coastal sediment.</title>
        <authorList>
            <person name="Yu W.X."/>
            <person name="Mu D.S."/>
            <person name="Du J.Z."/>
            <person name="Liang Y.Q."/>
        </authorList>
    </citation>
    <scope>NUCLEOTIDE SEQUENCE</scope>
    <source>
        <strain evidence="8">A06</strain>
    </source>
</reference>
<keyword evidence="3 5" id="KW-0238">DNA-binding</keyword>
<dbReference type="InterPro" id="IPR044068">
    <property type="entry name" value="CB"/>
</dbReference>
<evidence type="ECO:0000256" key="1">
    <source>
        <dbReference type="ARBA" id="ARBA00022829"/>
    </source>
</evidence>
<dbReference type="RefSeq" id="WP_282593036.1">
    <property type="nucleotide sequence ID" value="NZ_JAPAAF010000037.1"/>
</dbReference>
<dbReference type="GO" id="GO:0006310">
    <property type="term" value="P:DNA recombination"/>
    <property type="evidence" value="ECO:0007669"/>
    <property type="project" value="UniProtKB-KW"/>
</dbReference>
<feature type="domain" description="Core-binding (CB)" evidence="7">
    <location>
        <begin position="6"/>
        <end position="99"/>
    </location>
</feature>
<dbReference type="InterPro" id="IPR011010">
    <property type="entry name" value="DNA_brk_join_enz"/>
</dbReference>
<dbReference type="Gene3D" id="1.10.443.10">
    <property type="entry name" value="Intergrase catalytic core"/>
    <property type="match status" value="1"/>
</dbReference>
<dbReference type="Proteomes" id="UP001163821">
    <property type="component" value="Unassembled WGS sequence"/>
</dbReference>
<dbReference type="AlphaFoldDB" id="A0AA42C6Y9"/>
<dbReference type="PROSITE" id="PS51900">
    <property type="entry name" value="CB"/>
    <property type="match status" value="1"/>
</dbReference>
<dbReference type="InterPro" id="IPR050090">
    <property type="entry name" value="Tyrosine_recombinase_XerCD"/>
</dbReference>
<dbReference type="Gene3D" id="1.10.150.130">
    <property type="match status" value="1"/>
</dbReference>
<sequence>MKTGVTDFAEYLESFFTDYLGAEQGASKHTVRSYRDTFILLIDYMNDLRGICVDKLSMKNLSRDVVLSFLNWLQNNRNNSVSTRNQRYAAIRSFCEFLERKDPTRLATWQSMRSIKSKKAPVPVVNYLTVDGIKCLLEQVPTKERHSRRNLTLLSLLYESGARVQELADLTPSCLRLDKPALVRLHGKGNKIRVVPLREQQVDILTTYLEENRLNTPSQIDRPLFFNSSGAKLTCSGITYILKTYAAMARAAYPELIPKQISPHILRHSKAMHLLQAGVNLVYIRDILGHVSIQTTEIYARADSKLKRESLEKASRDVFDKEIRILSWEKDKKLRSFLKGLA</sequence>
<evidence type="ECO:0000259" key="6">
    <source>
        <dbReference type="PROSITE" id="PS51898"/>
    </source>
</evidence>
<comment type="caution">
    <text evidence="8">The sequence shown here is derived from an EMBL/GenBank/DDBJ whole genome shotgun (WGS) entry which is preliminary data.</text>
</comment>
<evidence type="ECO:0000256" key="2">
    <source>
        <dbReference type="ARBA" id="ARBA00022908"/>
    </source>
</evidence>
<dbReference type="InterPro" id="IPR013762">
    <property type="entry name" value="Integrase-like_cat_sf"/>
</dbReference>
<dbReference type="GO" id="GO:0015074">
    <property type="term" value="P:DNA integration"/>
    <property type="evidence" value="ECO:0007669"/>
    <property type="project" value="UniProtKB-KW"/>
</dbReference>
<name>A0AA42C6Y9_9BACT</name>